<dbReference type="AlphaFoldDB" id="A0A6J5XCQ3"/>
<dbReference type="Proteomes" id="UP000507222">
    <property type="component" value="Unassembled WGS sequence"/>
</dbReference>
<gene>
    <name evidence="2" type="ORF">CURHAP_LOCUS31631</name>
    <name evidence="3" type="ORF">ORAREDHAP_LOCUS31240</name>
</gene>
<dbReference type="EMBL" id="CAEKDK010000005">
    <property type="protein sequence ID" value="CAB4279390.1"/>
    <property type="molecule type" value="Genomic_DNA"/>
</dbReference>
<organism evidence="3 5">
    <name type="scientific">Prunus armeniaca</name>
    <name type="common">Apricot</name>
    <name type="synonym">Armeniaca vulgaris</name>
    <dbReference type="NCBI Taxonomy" id="36596"/>
    <lineage>
        <taxon>Eukaryota</taxon>
        <taxon>Viridiplantae</taxon>
        <taxon>Streptophyta</taxon>
        <taxon>Embryophyta</taxon>
        <taxon>Tracheophyta</taxon>
        <taxon>Spermatophyta</taxon>
        <taxon>Magnoliopsida</taxon>
        <taxon>eudicotyledons</taxon>
        <taxon>Gunneridae</taxon>
        <taxon>Pentapetalae</taxon>
        <taxon>rosids</taxon>
        <taxon>fabids</taxon>
        <taxon>Rosales</taxon>
        <taxon>Rosaceae</taxon>
        <taxon>Amygdaloideae</taxon>
        <taxon>Amygdaleae</taxon>
        <taxon>Prunus</taxon>
    </lineage>
</organism>
<evidence type="ECO:0000313" key="2">
    <source>
        <dbReference type="EMBL" id="CAB4279390.1"/>
    </source>
</evidence>
<keyword evidence="1" id="KW-0732">Signal</keyword>
<protein>
    <submittedName>
        <fullName evidence="3">Uncharacterized protein</fullName>
    </submittedName>
</protein>
<reference evidence="3 4" key="2">
    <citation type="submission" date="2020-05" db="EMBL/GenBank/DDBJ databases">
        <authorList>
            <person name="Campoy J."/>
            <person name="Schneeberger K."/>
            <person name="Spophaly S."/>
        </authorList>
    </citation>
    <scope>NUCLEOTIDE SEQUENCE [LARGE SCALE GENOMIC DNA]</scope>
    <source>
        <strain evidence="3">PruArmRojPasFocal</strain>
    </source>
</reference>
<accession>A0A6J5XCQ3</accession>
<feature type="chain" id="PRO_5036388650" evidence="1">
    <location>
        <begin position="23"/>
        <end position="55"/>
    </location>
</feature>
<proteinExistence type="predicted"/>
<dbReference type="EMBL" id="CAEKKB010000005">
    <property type="protein sequence ID" value="CAB4309852.1"/>
    <property type="molecule type" value="Genomic_DNA"/>
</dbReference>
<name>A0A6J5XCQ3_PRUAR</name>
<evidence type="ECO:0000313" key="3">
    <source>
        <dbReference type="EMBL" id="CAB4309852.1"/>
    </source>
</evidence>
<sequence length="55" mass="6084">MAFGVFLVLVVLAMREVKMVGAAPSAAQCHEERTLAMKACMMVVFGKRQPRHKAH</sequence>
<evidence type="ECO:0000256" key="1">
    <source>
        <dbReference type="SAM" id="SignalP"/>
    </source>
</evidence>
<reference evidence="5" key="1">
    <citation type="journal article" date="2020" name="Genome Biol.">
        <title>Gamete binning: chromosome-level and haplotype-resolved genome assembly enabled by high-throughput single-cell sequencing of gamete genomes.</title>
        <authorList>
            <person name="Campoy J.A."/>
            <person name="Sun H."/>
            <person name="Goel M."/>
            <person name="Jiao W.-B."/>
            <person name="Folz-Donahue K."/>
            <person name="Wang N."/>
            <person name="Rubio M."/>
            <person name="Liu C."/>
            <person name="Kukat C."/>
            <person name="Ruiz D."/>
            <person name="Huettel B."/>
            <person name="Schneeberger K."/>
        </authorList>
    </citation>
    <scope>NUCLEOTIDE SEQUENCE [LARGE SCALE GENOMIC DNA]</scope>
    <source>
        <strain evidence="5">cv. Rojo Pasion</strain>
    </source>
</reference>
<keyword evidence="5" id="KW-1185">Reference proteome</keyword>
<evidence type="ECO:0000313" key="5">
    <source>
        <dbReference type="Proteomes" id="UP000507245"/>
    </source>
</evidence>
<evidence type="ECO:0000313" key="4">
    <source>
        <dbReference type="Proteomes" id="UP000507222"/>
    </source>
</evidence>
<feature type="signal peptide" evidence="1">
    <location>
        <begin position="1"/>
        <end position="22"/>
    </location>
</feature>
<dbReference type="Proteomes" id="UP000507245">
    <property type="component" value="Unassembled WGS sequence"/>
</dbReference>